<dbReference type="Gene3D" id="3.40.50.740">
    <property type="match status" value="1"/>
</dbReference>
<dbReference type="InterPro" id="IPR050612">
    <property type="entry name" value="Prok_Mopterin_Oxidored"/>
</dbReference>
<dbReference type="PANTHER" id="PTHR43742:SF10">
    <property type="entry name" value="TRIMETHYLAMINE-N-OXIDE REDUCTASE 2"/>
    <property type="match status" value="1"/>
</dbReference>
<evidence type="ECO:0000256" key="3">
    <source>
        <dbReference type="ARBA" id="ARBA00010312"/>
    </source>
</evidence>
<name>D4H8R5_DENA2</name>
<dbReference type="PROSITE" id="PS00932">
    <property type="entry name" value="MOLYBDOPTERIN_PROK_3"/>
    <property type="match status" value="1"/>
</dbReference>
<dbReference type="GO" id="GO:0043546">
    <property type="term" value="F:molybdopterin cofactor binding"/>
    <property type="evidence" value="ECO:0007669"/>
    <property type="project" value="InterPro"/>
</dbReference>
<accession>D4H8R5</accession>
<evidence type="ECO:0000256" key="2">
    <source>
        <dbReference type="ARBA" id="ARBA00004418"/>
    </source>
</evidence>
<sequence precursor="true">MTINRRSFIKMASAAMASLAYTPDIFASGDETQIITHATHMGPLKGYVKNGKLEKILASEHDFDPVDLMFSLKEATYSPTRIKQPCVRKSYLDGSDKRNLRGAEEFIQVSWEKALDLTAKALQDVKRIYGNESIFRTSYARWSHPGHIQQPANLLGRTLGLFGGFTDVVGDYSAGASVQVLPYIVGDSEVYSMQTSREVVLENVELIMMWGLDPFKTSKIDYNVPDHSTKDWFLQMKQKGVQFITIDPTKNLTTRKLDSEWVPIKAATDVAMIIGMCHTLYTENLYDKEFIAKYTVGFTAFSKYLTGEHDGIEKTAEWAESICGVPAEKIKQLARLAMTKRTTITGSWAPQRIHHGEQFHWSLVALASMIGQIGLPGGGFSFNMHFCGAGTSYSGAKRPLLIPQGRNPVNTLIPASRMGDTFLNPGKTIDYNGSKLTYPNIKLLYSAGLNPIGLQPDLNKLIEGCKRIEHIITNEPWWTPTAKFSDIVLPVTTSFERDDIAFGSSYGVEHLWAMKQLISPLFEAKDDFWVFREISKRLGFENEFTDGKTIEEWIRWSFEMSQPSVDFETFWEKGFVYNMTPEENKKYIRHSEFRANPQKNRLSTPSGRIELFSEKIASFGYEDCPGFPKWITPAEGINSYASRRFPYHLITPHPMYRLHSQLDNTRVSRDHKFDDREPMYINPENAKQLGISHGEIVEVYNNRGHMLAGAFLTENIVKDSIAIDEGAWYAPENPREKNSRCLSGQANILTSDRPSSKLAQATTSNSCMVGIRKVKGRIKRNTAYDEPDIRKGDL</sequence>
<evidence type="ECO:0000256" key="7">
    <source>
        <dbReference type="ARBA" id="ARBA00022729"/>
    </source>
</evidence>
<evidence type="ECO:0000256" key="5">
    <source>
        <dbReference type="ARBA" id="ARBA00022505"/>
    </source>
</evidence>
<dbReference type="PaxDb" id="522772-Dacet_1649"/>
<dbReference type="Pfam" id="PF18364">
    <property type="entry name" value="Molybdopterin_N"/>
    <property type="match status" value="1"/>
</dbReference>
<evidence type="ECO:0000256" key="9">
    <source>
        <dbReference type="ARBA" id="ARBA00023002"/>
    </source>
</evidence>
<dbReference type="Gene3D" id="3.40.228.10">
    <property type="entry name" value="Dimethylsulfoxide Reductase, domain 2"/>
    <property type="match status" value="1"/>
</dbReference>
<evidence type="ECO:0000256" key="6">
    <source>
        <dbReference type="ARBA" id="ARBA00022723"/>
    </source>
</evidence>
<feature type="signal peptide" evidence="10">
    <location>
        <begin position="1"/>
        <end position="27"/>
    </location>
</feature>
<keyword evidence="8" id="KW-0574">Periplasm</keyword>
<evidence type="ECO:0000256" key="1">
    <source>
        <dbReference type="ARBA" id="ARBA00001942"/>
    </source>
</evidence>
<evidence type="ECO:0000259" key="13">
    <source>
        <dbReference type="Pfam" id="PF18364"/>
    </source>
</evidence>
<dbReference type="PROSITE" id="PS00490">
    <property type="entry name" value="MOLYBDOPTERIN_PROK_2"/>
    <property type="match status" value="1"/>
</dbReference>
<reference evidence="14 15" key="1">
    <citation type="journal article" date="2010" name="Stand. Genomic Sci.">
        <title>Complete genome sequence of Denitrovibrio acetiphilus type strain (N2460).</title>
        <authorList>
            <person name="Kiss H."/>
            <person name="Lang E."/>
            <person name="Lapidus A."/>
            <person name="Copeland A."/>
            <person name="Nolan M."/>
            <person name="Glavina Del Rio T."/>
            <person name="Chen F."/>
            <person name="Lucas S."/>
            <person name="Tice H."/>
            <person name="Cheng J.F."/>
            <person name="Han C."/>
            <person name="Goodwin L."/>
            <person name="Pitluck S."/>
            <person name="Liolios K."/>
            <person name="Pati A."/>
            <person name="Ivanova N."/>
            <person name="Mavromatis K."/>
            <person name="Chen A."/>
            <person name="Palaniappan K."/>
            <person name="Land M."/>
            <person name="Hauser L."/>
            <person name="Chang Y.J."/>
            <person name="Jeffries C.D."/>
            <person name="Detter J.C."/>
            <person name="Brettin T."/>
            <person name="Spring S."/>
            <person name="Rohde M."/>
            <person name="Goker M."/>
            <person name="Woyke T."/>
            <person name="Bristow J."/>
            <person name="Eisen J.A."/>
            <person name="Markowitz V."/>
            <person name="Hugenholtz P."/>
            <person name="Kyrpides N.C."/>
            <person name="Klenk H.P."/>
        </authorList>
    </citation>
    <scope>NUCLEOTIDE SEQUENCE [LARGE SCALE GENOMIC DNA]</scope>
    <source>
        <strain evidence="15">DSM 12809 / NBRC 114555 / N2460</strain>
    </source>
</reference>
<dbReference type="SUPFAM" id="SSF50692">
    <property type="entry name" value="ADC-like"/>
    <property type="match status" value="1"/>
</dbReference>
<dbReference type="Pfam" id="PF00384">
    <property type="entry name" value="Molybdopterin"/>
    <property type="match status" value="1"/>
</dbReference>
<dbReference type="GO" id="GO:0009061">
    <property type="term" value="P:anaerobic respiration"/>
    <property type="evidence" value="ECO:0007669"/>
    <property type="project" value="TreeGrafter"/>
</dbReference>
<dbReference type="KEGG" id="dap:Dacet_1649"/>
<dbReference type="AlphaFoldDB" id="D4H8R5"/>
<dbReference type="eggNOG" id="COG0243">
    <property type="taxonomic scope" value="Bacteria"/>
</dbReference>
<dbReference type="InterPro" id="IPR006657">
    <property type="entry name" value="MoPterin_dinucl-bd_dom"/>
</dbReference>
<evidence type="ECO:0000313" key="15">
    <source>
        <dbReference type="Proteomes" id="UP000002012"/>
    </source>
</evidence>
<dbReference type="HOGENOM" id="CLU_000422_13_3_0"/>
<dbReference type="FunCoup" id="D4H8R5">
    <property type="interactions" value="223"/>
</dbReference>
<dbReference type="InterPro" id="IPR006656">
    <property type="entry name" value="Mopterin_OxRdtase"/>
</dbReference>
<protein>
    <recommendedName>
        <fullName evidence="4">trimethylamine-N-oxide reductase</fullName>
        <ecNumber evidence="4">1.7.2.3</ecNumber>
    </recommendedName>
</protein>
<evidence type="ECO:0000256" key="10">
    <source>
        <dbReference type="SAM" id="SignalP"/>
    </source>
</evidence>
<feature type="domain" description="Molybdopterin oxidoreductase" evidence="11">
    <location>
        <begin position="81"/>
        <end position="537"/>
    </location>
</feature>
<organism evidence="14 15">
    <name type="scientific">Denitrovibrio acetiphilus (strain DSM 12809 / NBRC 114555 / N2460)</name>
    <dbReference type="NCBI Taxonomy" id="522772"/>
    <lineage>
        <taxon>Bacteria</taxon>
        <taxon>Pseudomonadati</taxon>
        <taxon>Deferribacterota</taxon>
        <taxon>Deferribacteres</taxon>
        <taxon>Deferribacterales</taxon>
        <taxon>Geovibrionaceae</taxon>
        <taxon>Denitrovibrio</taxon>
    </lineage>
</organism>
<dbReference type="Proteomes" id="UP000002012">
    <property type="component" value="Chromosome"/>
</dbReference>
<dbReference type="InterPro" id="IPR006311">
    <property type="entry name" value="TAT_signal"/>
</dbReference>
<comment type="subcellular location">
    <subcellularLocation>
        <location evidence="2">Periplasm</location>
    </subcellularLocation>
</comment>
<dbReference type="GO" id="GO:0030288">
    <property type="term" value="C:outer membrane-bounded periplasmic space"/>
    <property type="evidence" value="ECO:0007669"/>
    <property type="project" value="TreeGrafter"/>
</dbReference>
<dbReference type="EMBL" id="CP001968">
    <property type="protein sequence ID" value="ADD68414.1"/>
    <property type="molecule type" value="Genomic_DNA"/>
</dbReference>
<dbReference type="OrthoDB" id="9759518at2"/>
<dbReference type="InParanoid" id="D4H8R5"/>
<gene>
    <name evidence="14" type="ordered locus">Dacet_1649</name>
</gene>
<dbReference type="PROSITE" id="PS51318">
    <property type="entry name" value="TAT"/>
    <property type="match status" value="1"/>
</dbReference>
<dbReference type="InterPro" id="IPR041460">
    <property type="entry name" value="Molybdopterin_N"/>
</dbReference>
<comment type="similarity">
    <text evidence="3">Belongs to the prokaryotic molybdopterin-containing oxidoreductase family.</text>
</comment>
<evidence type="ECO:0000259" key="12">
    <source>
        <dbReference type="Pfam" id="PF01568"/>
    </source>
</evidence>
<dbReference type="InterPro" id="IPR006655">
    <property type="entry name" value="Mopterin_OxRdtase_prok_CS"/>
</dbReference>
<dbReference type="GO" id="GO:0030151">
    <property type="term" value="F:molybdenum ion binding"/>
    <property type="evidence" value="ECO:0007669"/>
    <property type="project" value="TreeGrafter"/>
</dbReference>
<evidence type="ECO:0000259" key="11">
    <source>
        <dbReference type="Pfam" id="PF00384"/>
    </source>
</evidence>
<evidence type="ECO:0000256" key="8">
    <source>
        <dbReference type="ARBA" id="ARBA00022764"/>
    </source>
</evidence>
<dbReference type="GO" id="GO:0009055">
    <property type="term" value="F:electron transfer activity"/>
    <property type="evidence" value="ECO:0007669"/>
    <property type="project" value="TreeGrafter"/>
</dbReference>
<dbReference type="PANTHER" id="PTHR43742">
    <property type="entry name" value="TRIMETHYLAMINE-N-OXIDE REDUCTASE"/>
    <property type="match status" value="1"/>
</dbReference>
<dbReference type="Gene3D" id="3.90.55.10">
    <property type="entry name" value="Dimethylsulfoxide Reductase, domain 3"/>
    <property type="match status" value="1"/>
</dbReference>
<dbReference type="STRING" id="522772.Dacet_1649"/>
<comment type="cofactor">
    <cofactor evidence="1">
        <name>Mo-bis(molybdopterin guanine dinucleotide)</name>
        <dbReference type="ChEBI" id="CHEBI:60539"/>
    </cofactor>
</comment>
<dbReference type="RefSeq" id="WP_013010925.1">
    <property type="nucleotide sequence ID" value="NC_013943.1"/>
</dbReference>
<evidence type="ECO:0000313" key="14">
    <source>
        <dbReference type="EMBL" id="ADD68414.1"/>
    </source>
</evidence>
<dbReference type="SUPFAM" id="SSF53706">
    <property type="entry name" value="Formate dehydrogenase/DMSO reductase, domains 1-3"/>
    <property type="match status" value="1"/>
</dbReference>
<feature type="domain" description="Molybdopterin dinucleotide-binding" evidence="12">
    <location>
        <begin position="647"/>
        <end position="767"/>
    </location>
</feature>
<keyword evidence="9" id="KW-0560">Oxidoreductase</keyword>
<dbReference type="Pfam" id="PF01568">
    <property type="entry name" value="Molydop_binding"/>
    <property type="match status" value="1"/>
</dbReference>
<dbReference type="EC" id="1.7.2.3" evidence="4"/>
<keyword evidence="5" id="KW-0500">Molybdenum</keyword>
<feature type="domain" description="Molybdopterin oxidoreductase N-terminal" evidence="13">
    <location>
        <begin position="37"/>
        <end position="77"/>
    </location>
</feature>
<dbReference type="InterPro" id="IPR009010">
    <property type="entry name" value="Asp_de-COase-like_dom_sf"/>
</dbReference>
<keyword evidence="15" id="KW-1185">Reference proteome</keyword>
<dbReference type="Gene3D" id="2.40.40.20">
    <property type="match status" value="1"/>
</dbReference>
<evidence type="ECO:0000256" key="4">
    <source>
        <dbReference type="ARBA" id="ARBA00011885"/>
    </source>
</evidence>
<keyword evidence="7 10" id="KW-0732">Signal</keyword>
<dbReference type="GO" id="GO:0050626">
    <property type="term" value="F:trimethylamine-N-oxide reductase (cytochrome c) activity"/>
    <property type="evidence" value="ECO:0007669"/>
    <property type="project" value="UniProtKB-EC"/>
</dbReference>
<feature type="chain" id="PRO_5003057716" description="trimethylamine-N-oxide reductase" evidence="10">
    <location>
        <begin position="28"/>
        <end position="794"/>
    </location>
</feature>
<proteinExistence type="inferred from homology"/>
<keyword evidence="6" id="KW-0479">Metal-binding</keyword>